<feature type="domain" description="Vitamin K epoxide reductase" evidence="17">
    <location>
        <begin position="4"/>
        <end position="139"/>
    </location>
</feature>
<dbReference type="GO" id="GO:0005886">
    <property type="term" value="C:plasma membrane"/>
    <property type="evidence" value="ECO:0007669"/>
    <property type="project" value="TreeGrafter"/>
</dbReference>
<evidence type="ECO:0000256" key="1">
    <source>
        <dbReference type="ARBA" id="ARBA00001917"/>
    </source>
</evidence>
<dbReference type="InterPro" id="IPR013785">
    <property type="entry name" value="Aldolase_TIM"/>
</dbReference>
<dbReference type="CDD" id="cd04738">
    <property type="entry name" value="DHOD_2_like"/>
    <property type="match status" value="1"/>
</dbReference>
<evidence type="ECO:0000313" key="19">
    <source>
        <dbReference type="Proteomes" id="UP000231056"/>
    </source>
</evidence>
<evidence type="ECO:0000256" key="11">
    <source>
        <dbReference type="ARBA" id="ARBA00023002"/>
    </source>
</evidence>
<evidence type="ECO:0000256" key="5">
    <source>
        <dbReference type="ARBA" id="ARBA00022630"/>
    </source>
</evidence>
<dbReference type="SMART" id="SM00756">
    <property type="entry name" value="VKc"/>
    <property type="match status" value="1"/>
</dbReference>
<evidence type="ECO:0000256" key="14">
    <source>
        <dbReference type="ARBA" id="ARBA00023284"/>
    </source>
</evidence>
<keyword evidence="14" id="KW-0676">Redox-active center</keyword>
<feature type="transmembrane region" description="Helical" evidence="16">
    <location>
        <begin position="90"/>
        <end position="113"/>
    </location>
</feature>
<dbReference type="PANTHER" id="PTHR48109:SF4">
    <property type="entry name" value="DIHYDROOROTATE DEHYDROGENASE (QUINONE), MITOCHONDRIAL"/>
    <property type="match status" value="1"/>
</dbReference>
<keyword evidence="11" id="KW-0560">Oxidoreductase</keyword>
<dbReference type="InterPro" id="IPR038354">
    <property type="entry name" value="VKOR_sf"/>
</dbReference>
<dbReference type="GO" id="GO:0048038">
    <property type="term" value="F:quinone binding"/>
    <property type="evidence" value="ECO:0007669"/>
    <property type="project" value="UniProtKB-KW"/>
</dbReference>
<dbReference type="GO" id="GO:0106430">
    <property type="term" value="F:dihydroorotate dehydrogenase (quinone) activity"/>
    <property type="evidence" value="ECO:0007669"/>
    <property type="project" value="UniProtKB-EC"/>
</dbReference>
<comment type="subcellular location">
    <subcellularLocation>
        <location evidence="2">Membrane</location>
        <topology evidence="2">Multi-pass membrane protein</topology>
    </subcellularLocation>
</comment>
<evidence type="ECO:0000256" key="13">
    <source>
        <dbReference type="ARBA" id="ARBA00023157"/>
    </source>
</evidence>
<feature type="transmembrane region" description="Helical" evidence="16">
    <location>
        <begin position="7"/>
        <end position="25"/>
    </location>
</feature>
<comment type="similarity">
    <text evidence="4">Belongs to the VKOR family.</text>
</comment>
<organism evidence="18 19">
    <name type="scientific">Candidatus Roizmanbacteria bacterium CG11_big_fil_rev_8_21_14_0_20_36_8</name>
    <dbReference type="NCBI Taxonomy" id="1974856"/>
    <lineage>
        <taxon>Bacteria</taxon>
        <taxon>Candidatus Roizmaniibacteriota</taxon>
    </lineage>
</organism>
<comment type="pathway">
    <text evidence="3">Pyrimidine metabolism; UMP biosynthesis via de novo pathway.</text>
</comment>
<feature type="transmembrane region" description="Helical" evidence="16">
    <location>
        <begin position="57"/>
        <end position="78"/>
    </location>
</feature>
<dbReference type="CDD" id="cd12916">
    <property type="entry name" value="VKOR_1"/>
    <property type="match status" value="1"/>
</dbReference>
<dbReference type="GO" id="GO:0005737">
    <property type="term" value="C:cytoplasm"/>
    <property type="evidence" value="ECO:0007669"/>
    <property type="project" value="InterPro"/>
</dbReference>
<dbReference type="EMBL" id="PCVM01000051">
    <property type="protein sequence ID" value="PIQ73512.1"/>
    <property type="molecule type" value="Genomic_DNA"/>
</dbReference>
<gene>
    <name evidence="18" type="ORF">COV58_02090</name>
</gene>
<comment type="cofactor">
    <cofactor evidence="1">
        <name>FMN</name>
        <dbReference type="ChEBI" id="CHEBI:58210"/>
    </cofactor>
</comment>
<dbReference type="Gene3D" id="1.20.1440.130">
    <property type="entry name" value="VKOR domain"/>
    <property type="match status" value="1"/>
</dbReference>
<dbReference type="AlphaFoldDB" id="A0A2M6IUG5"/>
<keyword evidence="8" id="KW-0874">Quinone</keyword>
<evidence type="ECO:0000256" key="4">
    <source>
        <dbReference type="ARBA" id="ARBA00006214"/>
    </source>
</evidence>
<dbReference type="GO" id="GO:0009220">
    <property type="term" value="P:pyrimidine ribonucleotide biosynthetic process"/>
    <property type="evidence" value="ECO:0007669"/>
    <property type="project" value="UniProtKB-UniRule"/>
</dbReference>
<evidence type="ECO:0000256" key="3">
    <source>
        <dbReference type="ARBA" id="ARBA00004725"/>
    </source>
</evidence>
<protein>
    <recommendedName>
        <fullName evidence="15">Dihydroorotate dehydrogenase (quinone)</fullName>
        <ecNumber evidence="15">1.3.5.2</ecNumber>
    </recommendedName>
</protein>
<dbReference type="InterPro" id="IPR005719">
    <property type="entry name" value="Dihydroorotate_DH_2"/>
</dbReference>
<evidence type="ECO:0000256" key="12">
    <source>
        <dbReference type="ARBA" id="ARBA00023136"/>
    </source>
</evidence>
<evidence type="ECO:0000256" key="2">
    <source>
        <dbReference type="ARBA" id="ARBA00004141"/>
    </source>
</evidence>
<evidence type="ECO:0000313" key="18">
    <source>
        <dbReference type="EMBL" id="PIQ73512.1"/>
    </source>
</evidence>
<dbReference type="SUPFAM" id="SSF51395">
    <property type="entry name" value="FMN-linked oxidoreductases"/>
    <property type="match status" value="1"/>
</dbReference>
<dbReference type="InterPro" id="IPR012932">
    <property type="entry name" value="VKOR"/>
</dbReference>
<keyword evidence="10 16" id="KW-1133">Transmembrane helix</keyword>
<dbReference type="EC" id="1.3.5.2" evidence="15"/>
<dbReference type="Proteomes" id="UP000231056">
    <property type="component" value="Unassembled WGS sequence"/>
</dbReference>
<dbReference type="InterPro" id="IPR005720">
    <property type="entry name" value="Dihydroorotate_DH_cat"/>
</dbReference>
<reference evidence="18 19" key="1">
    <citation type="submission" date="2017-09" db="EMBL/GenBank/DDBJ databases">
        <title>Depth-based differentiation of microbial function through sediment-hosted aquifers and enrichment of novel symbionts in the deep terrestrial subsurface.</title>
        <authorList>
            <person name="Probst A.J."/>
            <person name="Ladd B."/>
            <person name="Jarett J.K."/>
            <person name="Geller-Mcgrath D.E."/>
            <person name="Sieber C.M."/>
            <person name="Emerson J.B."/>
            <person name="Anantharaman K."/>
            <person name="Thomas B.C."/>
            <person name="Malmstrom R."/>
            <person name="Stieglmeier M."/>
            <person name="Klingl A."/>
            <person name="Woyke T."/>
            <person name="Ryan C.M."/>
            <person name="Banfield J.F."/>
        </authorList>
    </citation>
    <scope>NUCLEOTIDE SEQUENCE [LARGE SCALE GENOMIC DNA]</scope>
    <source>
        <strain evidence="18">CG11_big_fil_rev_8_21_14_0_20_36_8</strain>
    </source>
</reference>
<keyword evidence="7 16" id="KW-0812">Transmembrane</keyword>
<evidence type="ECO:0000256" key="15">
    <source>
        <dbReference type="NCBIfam" id="TIGR01036"/>
    </source>
</evidence>
<keyword evidence="13" id="KW-1015">Disulfide bond</keyword>
<evidence type="ECO:0000256" key="6">
    <source>
        <dbReference type="ARBA" id="ARBA00022643"/>
    </source>
</evidence>
<feature type="transmembrane region" description="Helical" evidence="16">
    <location>
        <begin position="119"/>
        <end position="138"/>
    </location>
</feature>
<dbReference type="NCBIfam" id="TIGR01036">
    <property type="entry name" value="pyrD_sub2"/>
    <property type="match status" value="1"/>
</dbReference>
<name>A0A2M6IUG5_9BACT</name>
<dbReference type="Pfam" id="PF01180">
    <property type="entry name" value="DHO_dh"/>
    <property type="match status" value="1"/>
</dbReference>
<dbReference type="NCBIfam" id="NF003652">
    <property type="entry name" value="PRK05286.2-5"/>
    <property type="match status" value="1"/>
</dbReference>
<dbReference type="Pfam" id="PF07884">
    <property type="entry name" value="VKOR"/>
    <property type="match status" value="1"/>
</dbReference>
<comment type="caution">
    <text evidence="18">The sequence shown here is derived from an EMBL/GenBank/DDBJ whole genome shotgun (WGS) entry which is preliminary data.</text>
</comment>
<sequence>MIKRRVIVWLATIMVMFGFLDTLYLSYNHFNSSIIICSEGIFGNCGEVLNSQYSTVFGFPLAVIGLIYYFIFGYLFWVALTLGGKLYKRLIFIQTALGLVFSAYLTFLQFFIIKSLCPYCLLSAIISLILYLLVRLLWRRDYRLFILTKIEFSYKVFAKPLFFLLPPEWVHEQAMFWGEIAGKIPLMRNFFKKVFYFEYPILKQKIAGITFDNPLGLSAGYDYMSAFSKILPSVGFGFETVGTISNYPFEGNARPRLGRLPKSKSLLVNKGFRNPGADATIDKLKNMSFEFPLGISIGKTNSIEFAGTKKAAVGDVVAAFKKFESAKLKNKYYELNISCPNLKGGVTFYPPEELNILLKSLKKLNISKPVFIKMPIEKSDEEVRKMLDVIVKYKFIVGVIFGNLQKDRSDKSFDQLEIKTAGIGNFSGKPTFRRSNELIKLAYSRYGNKLIVIGCGGIFTAEDAYRKIRLGASLVELITGMIFEGPQLISQINTKLVELLRKDGFEKLSDAVGIDS</sequence>
<keyword evidence="5" id="KW-0285">Flavoprotein</keyword>
<evidence type="ECO:0000256" key="8">
    <source>
        <dbReference type="ARBA" id="ARBA00022719"/>
    </source>
</evidence>
<evidence type="ECO:0000256" key="16">
    <source>
        <dbReference type="SAM" id="Phobius"/>
    </source>
</evidence>
<dbReference type="InterPro" id="IPR050074">
    <property type="entry name" value="DHO_dehydrogenase"/>
</dbReference>
<dbReference type="Gene3D" id="3.20.20.70">
    <property type="entry name" value="Aldolase class I"/>
    <property type="match status" value="1"/>
</dbReference>
<keyword evidence="12 16" id="KW-0472">Membrane</keyword>
<accession>A0A2M6IUG5</accession>
<keyword evidence="9" id="KW-0665">Pyrimidine biosynthesis</keyword>
<evidence type="ECO:0000256" key="9">
    <source>
        <dbReference type="ARBA" id="ARBA00022975"/>
    </source>
</evidence>
<dbReference type="GO" id="GO:0006207">
    <property type="term" value="P:'de novo' pyrimidine nucleobase biosynthetic process"/>
    <property type="evidence" value="ECO:0007669"/>
    <property type="project" value="UniProtKB-UniRule"/>
</dbReference>
<evidence type="ECO:0000256" key="7">
    <source>
        <dbReference type="ARBA" id="ARBA00022692"/>
    </source>
</evidence>
<proteinExistence type="inferred from homology"/>
<evidence type="ECO:0000259" key="17">
    <source>
        <dbReference type="SMART" id="SM00756"/>
    </source>
</evidence>
<keyword evidence="6" id="KW-0288">FMN</keyword>
<evidence type="ECO:0000256" key="10">
    <source>
        <dbReference type="ARBA" id="ARBA00022989"/>
    </source>
</evidence>
<dbReference type="InterPro" id="IPR044698">
    <property type="entry name" value="VKOR/LTO1"/>
</dbReference>
<dbReference type="PANTHER" id="PTHR48109">
    <property type="entry name" value="DIHYDROOROTATE DEHYDROGENASE (QUINONE), MITOCHONDRIAL-RELATED"/>
    <property type="match status" value="1"/>
</dbReference>